<dbReference type="InterPro" id="IPR017871">
    <property type="entry name" value="ABC_transporter-like_CS"/>
</dbReference>
<gene>
    <name evidence="6" type="ORF">AMRN_0907</name>
    <name evidence="7" type="ORF">CPH92_10530</name>
</gene>
<keyword evidence="4 6" id="KW-0067">ATP-binding</keyword>
<sequence>MLKITNLHVKVKKKTLLTNINLELKPKDLNIIIGPNGAGKSTLLKSLVKVIDIHKGNISLDEIEFTTASINSVSKYIAYMAQFNQNSNLTTLDVLEISRRKYSGFSLSKHDHKLIEDSINEFALQKFLNRDIDTLSGGERQKIFLAAAILQEPKILLLDEPISHLDPKNQIEMLELIRNKTKEKEFITITVLHDLQNALHYADKIIMLKNKEILYFENSLNITQKMISKLFDTTCKLFWQEGHPFLFLGHSHHNNTHNHSHKKETNDT</sequence>
<evidence type="ECO:0000256" key="2">
    <source>
        <dbReference type="ARBA" id="ARBA00022448"/>
    </source>
</evidence>
<evidence type="ECO:0000313" key="7">
    <source>
        <dbReference type="EMBL" id="PHO14703.1"/>
    </source>
</evidence>
<evidence type="ECO:0000256" key="3">
    <source>
        <dbReference type="ARBA" id="ARBA00022741"/>
    </source>
</evidence>
<dbReference type="AlphaFoldDB" id="A0A347TJ81"/>
<dbReference type="EMBL" id="CP032101">
    <property type="protein sequence ID" value="AXX86659.1"/>
    <property type="molecule type" value="Genomic_DNA"/>
</dbReference>
<dbReference type="InterPro" id="IPR050153">
    <property type="entry name" value="Metal_Ion_Import_ABC"/>
</dbReference>
<evidence type="ECO:0000313" key="6">
    <source>
        <dbReference type="EMBL" id="AXX86659.1"/>
    </source>
</evidence>
<keyword evidence="3" id="KW-0547">Nucleotide-binding</keyword>
<accession>A0A347TJ81</accession>
<dbReference type="InterPro" id="IPR027417">
    <property type="entry name" value="P-loop_NTPase"/>
</dbReference>
<dbReference type="PROSITE" id="PS00211">
    <property type="entry name" value="ABC_TRANSPORTER_1"/>
    <property type="match status" value="1"/>
</dbReference>
<reference evidence="8" key="1">
    <citation type="submission" date="2017-09" db="EMBL/GenBank/DDBJ databases">
        <title>Arcobacter canalis sp. nov., a new species isolated from a water canal contaminated with urban sewage.</title>
        <authorList>
            <person name="Perez-Cataluna A."/>
            <person name="Salas-Masso N."/>
            <person name="Figueras M.J."/>
        </authorList>
    </citation>
    <scope>NUCLEOTIDE SEQUENCE [LARGE SCALE GENOMIC DNA]</scope>
    <source>
        <strain evidence="8">CECT 7727</strain>
    </source>
</reference>
<name>A0A347TJ81_9BACT</name>
<evidence type="ECO:0000259" key="5">
    <source>
        <dbReference type="PROSITE" id="PS50893"/>
    </source>
</evidence>
<dbReference type="SMART" id="SM00382">
    <property type="entry name" value="AAA"/>
    <property type="match status" value="1"/>
</dbReference>
<dbReference type="InterPro" id="IPR003593">
    <property type="entry name" value="AAA+_ATPase"/>
</dbReference>
<comment type="similarity">
    <text evidence="1">Belongs to the ABC transporter superfamily.</text>
</comment>
<evidence type="ECO:0000256" key="1">
    <source>
        <dbReference type="ARBA" id="ARBA00005417"/>
    </source>
</evidence>
<reference evidence="7" key="2">
    <citation type="submission" date="2017-09" db="EMBL/GenBank/DDBJ databases">
        <authorList>
            <person name="Perez-Cataluna A."/>
            <person name="Figueras M.J."/>
            <person name="Salas-Masso N."/>
        </authorList>
    </citation>
    <scope>NUCLEOTIDE SEQUENCE</scope>
    <source>
        <strain evidence="7">CECT 7727</strain>
    </source>
</reference>
<dbReference type="RefSeq" id="WP_099311686.1">
    <property type="nucleotide sequence ID" value="NZ_CP032101.1"/>
</dbReference>
<dbReference type="GO" id="GO:0005524">
    <property type="term" value="F:ATP binding"/>
    <property type="evidence" value="ECO:0007669"/>
    <property type="project" value="UniProtKB-KW"/>
</dbReference>
<evidence type="ECO:0000313" key="9">
    <source>
        <dbReference type="Proteomes" id="UP000264693"/>
    </source>
</evidence>
<dbReference type="Gene3D" id="3.40.50.300">
    <property type="entry name" value="P-loop containing nucleotide triphosphate hydrolases"/>
    <property type="match status" value="1"/>
</dbReference>
<feature type="domain" description="ABC transporter" evidence="5">
    <location>
        <begin position="2"/>
        <end position="235"/>
    </location>
</feature>
<dbReference type="GO" id="GO:0016887">
    <property type="term" value="F:ATP hydrolysis activity"/>
    <property type="evidence" value="ECO:0007669"/>
    <property type="project" value="InterPro"/>
</dbReference>
<dbReference type="Pfam" id="PF00005">
    <property type="entry name" value="ABC_tran"/>
    <property type="match status" value="1"/>
</dbReference>
<dbReference type="InterPro" id="IPR003439">
    <property type="entry name" value="ABC_transporter-like_ATP-bd"/>
</dbReference>
<dbReference type="Proteomes" id="UP000264693">
    <property type="component" value="Chromosome"/>
</dbReference>
<dbReference type="PANTHER" id="PTHR42734">
    <property type="entry name" value="METAL TRANSPORT SYSTEM ATP-BINDING PROTEIN TM_0124-RELATED"/>
    <property type="match status" value="1"/>
</dbReference>
<dbReference type="PANTHER" id="PTHR42734:SF6">
    <property type="entry name" value="MOLYBDATE IMPORT ATP-BINDING PROTEIN MOLC"/>
    <property type="match status" value="1"/>
</dbReference>
<proteinExistence type="inferred from homology"/>
<dbReference type="CDD" id="cd03214">
    <property type="entry name" value="ABC_Iron-Siderophores_B12_Hemin"/>
    <property type="match status" value="1"/>
</dbReference>
<dbReference type="PROSITE" id="PS50893">
    <property type="entry name" value="ABC_TRANSPORTER_2"/>
    <property type="match status" value="1"/>
</dbReference>
<dbReference type="EMBL" id="NXAO01000048">
    <property type="protein sequence ID" value="PHO14703.1"/>
    <property type="molecule type" value="Genomic_DNA"/>
</dbReference>
<keyword evidence="2" id="KW-0813">Transport</keyword>
<protein>
    <submittedName>
        <fullName evidence="6 7">ABC transporter</fullName>
    </submittedName>
</protein>
<dbReference type="KEGG" id="amar:AMRN_0907"/>
<evidence type="ECO:0000256" key="4">
    <source>
        <dbReference type="ARBA" id="ARBA00022840"/>
    </source>
</evidence>
<keyword evidence="8" id="KW-1185">Reference proteome</keyword>
<organism evidence="6 9">
    <name type="scientific">Malaciobacter marinus</name>
    <dbReference type="NCBI Taxonomy" id="505249"/>
    <lineage>
        <taxon>Bacteria</taxon>
        <taxon>Pseudomonadati</taxon>
        <taxon>Campylobacterota</taxon>
        <taxon>Epsilonproteobacteria</taxon>
        <taxon>Campylobacterales</taxon>
        <taxon>Arcobacteraceae</taxon>
        <taxon>Malaciobacter</taxon>
    </lineage>
</organism>
<dbReference type="SUPFAM" id="SSF52540">
    <property type="entry name" value="P-loop containing nucleoside triphosphate hydrolases"/>
    <property type="match status" value="1"/>
</dbReference>
<dbReference type="Proteomes" id="UP000224740">
    <property type="component" value="Unassembled WGS sequence"/>
</dbReference>
<evidence type="ECO:0000313" key="8">
    <source>
        <dbReference type="Proteomes" id="UP000224740"/>
    </source>
</evidence>
<reference evidence="6 9" key="3">
    <citation type="submission" date="2018-08" db="EMBL/GenBank/DDBJ databases">
        <title>Complete genome of the Arcobacter marinus type strain JCM 15502.</title>
        <authorList>
            <person name="Miller W.G."/>
            <person name="Yee E."/>
            <person name="Huynh S."/>
            <person name="Parker C.T."/>
        </authorList>
    </citation>
    <scope>NUCLEOTIDE SEQUENCE [LARGE SCALE GENOMIC DNA]</scope>
    <source>
        <strain evidence="6 9">JCM 15502</strain>
    </source>
</reference>